<dbReference type="Proteomes" id="UP000566819">
    <property type="component" value="Unassembled WGS sequence"/>
</dbReference>
<dbReference type="PANTHER" id="PTHR34861">
    <property type="match status" value="1"/>
</dbReference>
<comment type="caution">
    <text evidence="2">The sequence shown here is derived from an EMBL/GenBank/DDBJ whole genome shotgun (WGS) entry which is preliminary data.</text>
</comment>
<dbReference type="GO" id="GO:0019441">
    <property type="term" value="P:L-tryptophan catabolic process to kynurenine"/>
    <property type="evidence" value="ECO:0007669"/>
    <property type="project" value="InterPro"/>
</dbReference>
<dbReference type="GO" id="GO:0004061">
    <property type="term" value="F:arylformamidase activity"/>
    <property type="evidence" value="ECO:0007669"/>
    <property type="project" value="InterPro"/>
</dbReference>
<dbReference type="PANTHER" id="PTHR34861:SF10">
    <property type="entry name" value="CYCLASE"/>
    <property type="match status" value="1"/>
</dbReference>
<keyword evidence="3" id="KW-1185">Reference proteome</keyword>
<evidence type="ECO:0008006" key="4">
    <source>
        <dbReference type="Google" id="ProtNLM"/>
    </source>
</evidence>
<organism evidence="2 3">
    <name type="scientific">Cudoniella acicularis</name>
    <dbReference type="NCBI Taxonomy" id="354080"/>
    <lineage>
        <taxon>Eukaryota</taxon>
        <taxon>Fungi</taxon>
        <taxon>Dikarya</taxon>
        <taxon>Ascomycota</taxon>
        <taxon>Pezizomycotina</taxon>
        <taxon>Leotiomycetes</taxon>
        <taxon>Helotiales</taxon>
        <taxon>Tricladiaceae</taxon>
        <taxon>Cudoniella</taxon>
    </lineage>
</organism>
<evidence type="ECO:0000313" key="3">
    <source>
        <dbReference type="Proteomes" id="UP000566819"/>
    </source>
</evidence>
<reference evidence="2 3" key="1">
    <citation type="submission" date="2020-03" db="EMBL/GenBank/DDBJ databases">
        <title>Draft Genome Sequence of Cudoniella acicularis.</title>
        <authorList>
            <person name="Buettner E."/>
            <person name="Kellner H."/>
        </authorList>
    </citation>
    <scope>NUCLEOTIDE SEQUENCE [LARGE SCALE GENOMIC DNA]</scope>
    <source>
        <strain evidence="2 3">DSM 108380</strain>
    </source>
</reference>
<dbReference type="OrthoDB" id="5396at2759"/>
<proteinExistence type="inferred from homology"/>
<name>A0A8H4R7X3_9HELO</name>
<dbReference type="Gene3D" id="3.50.30.50">
    <property type="entry name" value="Putative cyclase"/>
    <property type="match status" value="1"/>
</dbReference>
<evidence type="ECO:0000256" key="1">
    <source>
        <dbReference type="ARBA" id="ARBA00007865"/>
    </source>
</evidence>
<dbReference type="InterPro" id="IPR037175">
    <property type="entry name" value="KFase_sf"/>
</dbReference>
<dbReference type="Pfam" id="PF04199">
    <property type="entry name" value="Cyclase"/>
    <property type="match status" value="1"/>
</dbReference>
<dbReference type="AlphaFoldDB" id="A0A8H4R7X3"/>
<sequence length="324" mass="36350">MRAQDLPDFKDIPAVKGMPHGTAWGLWDKSGERDNCGSLNLLTPENTLEAKKEILSGKGVALNWDLECVHQPGFGREKAQHTFKNLSHMGFTAFDDLIHINTQSGSQWDGFRHWAHQESSLYYNNLKHEEIPDPAHSEKNGIHHFTRRGGIVGRGVLIDYVSYAQKHNISYSPTTRYEITVKDVEAIAKEQGVEFRPADILIIRSGWVKWYNEAGEVERIKVGRDGHEHAGLAGNAETVEWLWNKHFSAVAGDAIAFETWPPKAPYTLHDHLLAMWGTPIGELWNLEELAEACKKEKQYSFFLTSAPLNVHGGVASPPNALAIL</sequence>
<comment type="similarity">
    <text evidence="1">Belongs to the Cyclase 1 superfamily.</text>
</comment>
<dbReference type="EMBL" id="JAAMPI010001665">
    <property type="protein sequence ID" value="KAF4624406.1"/>
    <property type="molecule type" value="Genomic_DNA"/>
</dbReference>
<evidence type="ECO:0000313" key="2">
    <source>
        <dbReference type="EMBL" id="KAF4624406.1"/>
    </source>
</evidence>
<dbReference type="SUPFAM" id="SSF102198">
    <property type="entry name" value="Putative cyclase"/>
    <property type="match status" value="1"/>
</dbReference>
<dbReference type="InterPro" id="IPR007325">
    <property type="entry name" value="KFase/CYL"/>
</dbReference>
<gene>
    <name evidence="2" type="ORF">G7Y89_g13764</name>
</gene>
<accession>A0A8H4R7X3</accession>
<protein>
    <recommendedName>
        <fullName evidence="4">Cyclase</fullName>
    </recommendedName>
</protein>